<evidence type="ECO:0000313" key="2">
    <source>
        <dbReference type="EMBL" id="SIQ68521.1"/>
    </source>
</evidence>
<dbReference type="PANTHER" id="PTHR38457:SF1">
    <property type="entry name" value="REGULATOR ABRB-RELATED"/>
    <property type="match status" value="1"/>
</dbReference>
<feature type="transmembrane region" description="Helical" evidence="1">
    <location>
        <begin position="172"/>
        <end position="191"/>
    </location>
</feature>
<evidence type="ECO:0008006" key="4">
    <source>
        <dbReference type="Google" id="ProtNLM"/>
    </source>
</evidence>
<keyword evidence="3" id="KW-1185">Reference proteome</keyword>
<dbReference type="eggNOG" id="COG3180">
    <property type="taxonomic scope" value="Bacteria"/>
</dbReference>
<proteinExistence type="predicted"/>
<feature type="transmembrane region" description="Helical" evidence="1">
    <location>
        <begin position="285"/>
        <end position="303"/>
    </location>
</feature>
<evidence type="ECO:0000313" key="3">
    <source>
        <dbReference type="Proteomes" id="UP000186895"/>
    </source>
</evidence>
<protein>
    <recommendedName>
        <fullName evidence="4">Ammonia monooxygenase</fullName>
    </recommendedName>
</protein>
<dbReference type="GO" id="GO:0010468">
    <property type="term" value="P:regulation of gene expression"/>
    <property type="evidence" value="ECO:0007669"/>
    <property type="project" value="InterPro"/>
</dbReference>
<dbReference type="InterPro" id="IPR007820">
    <property type="entry name" value="AbrB_fam"/>
</dbReference>
<dbReference type="GO" id="GO:0016020">
    <property type="term" value="C:membrane"/>
    <property type="evidence" value="ECO:0007669"/>
    <property type="project" value="InterPro"/>
</dbReference>
<keyword evidence="1" id="KW-0472">Membrane</keyword>
<name>A0A1N6USN2_9GAMM</name>
<keyword evidence="1" id="KW-1133">Transmembrane helix</keyword>
<dbReference type="RefSeq" id="WP_076464088.1">
    <property type="nucleotide sequence ID" value="NZ_FTMN01000007.1"/>
</dbReference>
<dbReference type="AlphaFoldDB" id="A0A1N6USN2"/>
<dbReference type="PIRSF" id="PIRSF038991">
    <property type="entry name" value="Protein_AbrB"/>
    <property type="match status" value="1"/>
</dbReference>
<feature type="transmembrane region" description="Helical" evidence="1">
    <location>
        <begin position="113"/>
        <end position="133"/>
    </location>
</feature>
<feature type="transmembrane region" description="Helical" evidence="1">
    <location>
        <begin position="82"/>
        <end position="101"/>
    </location>
</feature>
<dbReference type="NCBIfam" id="TIGR03082">
    <property type="entry name" value="Gneg_AbrB_dup"/>
    <property type="match status" value="2"/>
</dbReference>
<feature type="transmembrane region" description="Helical" evidence="1">
    <location>
        <begin position="139"/>
        <end position="160"/>
    </location>
</feature>
<dbReference type="PANTHER" id="PTHR38457">
    <property type="entry name" value="REGULATOR ABRB-RELATED"/>
    <property type="match status" value="1"/>
</dbReference>
<dbReference type="Proteomes" id="UP000186895">
    <property type="component" value="Unassembled WGS sequence"/>
</dbReference>
<feature type="transmembrane region" description="Helical" evidence="1">
    <location>
        <begin position="223"/>
        <end position="240"/>
    </location>
</feature>
<sequence>MLKTILWTLAVGAVGGVVASMIGLPSPWLLGAMLSVLATHGLRLPVHMPGKTTSLIALFMGVSIASSIEPDFFDHLVEWRPAVLLLCVMLTLLLGLLYLFYHRRCGWSRSDALLCSVPGNLAVVLIFASEAGLDPKRIALVHSVRLFFLVSALPLLFPIVDRPETDMAAGVAYLDLLIVFLLAAMAGWGASRLKVPAGMLVGGMLAALVMKLGFGFEISIPPDWFRVVLVILGTAIAVRMTKLDLALLKKTLKGATGGLALSLLICGAFSALLHFGFDVPLLQAVLAYMPGGLEVMIAIAFSTDVDPLFVATHQLLRVLIMCFALPVLFGLLNRKSSSV</sequence>
<feature type="transmembrane region" description="Helical" evidence="1">
    <location>
        <begin position="252"/>
        <end position="273"/>
    </location>
</feature>
<feature type="transmembrane region" description="Helical" evidence="1">
    <location>
        <begin position="197"/>
        <end position="216"/>
    </location>
</feature>
<organism evidence="2 3">
    <name type="scientific">Marinobacterium stanieri</name>
    <dbReference type="NCBI Taxonomy" id="49186"/>
    <lineage>
        <taxon>Bacteria</taxon>
        <taxon>Pseudomonadati</taxon>
        <taxon>Pseudomonadota</taxon>
        <taxon>Gammaproteobacteria</taxon>
        <taxon>Oceanospirillales</taxon>
        <taxon>Oceanospirillaceae</taxon>
        <taxon>Marinobacterium</taxon>
    </lineage>
</organism>
<feature type="transmembrane region" description="Helical" evidence="1">
    <location>
        <begin position="315"/>
        <end position="332"/>
    </location>
</feature>
<dbReference type="STRING" id="49186.SAMN05421647_107195"/>
<dbReference type="InterPro" id="IPR017516">
    <property type="entry name" value="AbrB_dup"/>
</dbReference>
<reference evidence="2 3" key="1">
    <citation type="submission" date="2017-01" db="EMBL/GenBank/DDBJ databases">
        <authorList>
            <person name="Mah S.A."/>
            <person name="Swanson W.J."/>
            <person name="Moy G.W."/>
            <person name="Vacquier V.D."/>
        </authorList>
    </citation>
    <scope>NUCLEOTIDE SEQUENCE [LARGE SCALE GENOMIC DNA]</scope>
    <source>
        <strain evidence="2 3">DSM 7027</strain>
    </source>
</reference>
<evidence type="ECO:0000256" key="1">
    <source>
        <dbReference type="SAM" id="Phobius"/>
    </source>
</evidence>
<gene>
    <name evidence="2" type="ORF">SAMN05421647_107195</name>
</gene>
<keyword evidence="1" id="KW-0812">Transmembrane</keyword>
<dbReference type="EMBL" id="FTMN01000007">
    <property type="protein sequence ID" value="SIQ68521.1"/>
    <property type="molecule type" value="Genomic_DNA"/>
</dbReference>
<accession>A0A1N6USN2</accession>
<dbReference type="Pfam" id="PF05145">
    <property type="entry name" value="AbrB"/>
    <property type="match status" value="1"/>
</dbReference>